<proteinExistence type="inferred from homology"/>
<evidence type="ECO:0000256" key="3">
    <source>
        <dbReference type="ARBA" id="ARBA00022593"/>
    </source>
</evidence>
<accession>A0AAE0GDB4</accession>
<dbReference type="EMBL" id="LGRX02006952">
    <property type="protein sequence ID" value="KAK3275892.1"/>
    <property type="molecule type" value="Genomic_DNA"/>
</dbReference>
<keyword evidence="3" id="KW-0962">Peroxisome biogenesis</keyword>
<organism evidence="6 7">
    <name type="scientific">Cymbomonas tetramitiformis</name>
    <dbReference type="NCBI Taxonomy" id="36881"/>
    <lineage>
        <taxon>Eukaryota</taxon>
        <taxon>Viridiplantae</taxon>
        <taxon>Chlorophyta</taxon>
        <taxon>Pyramimonadophyceae</taxon>
        <taxon>Pyramimonadales</taxon>
        <taxon>Pyramimonadaceae</taxon>
        <taxon>Cymbomonas</taxon>
    </lineage>
</organism>
<evidence type="ECO:0000313" key="7">
    <source>
        <dbReference type="Proteomes" id="UP001190700"/>
    </source>
</evidence>
<name>A0AAE0GDB4_9CHLO</name>
<dbReference type="PANTHER" id="PTHR12652:SF50">
    <property type="entry name" value="PEROXIN 11"/>
    <property type="match status" value="1"/>
</dbReference>
<keyword evidence="7" id="KW-1185">Reference proteome</keyword>
<dbReference type="GO" id="GO:0042802">
    <property type="term" value="F:identical protein binding"/>
    <property type="evidence" value="ECO:0007669"/>
    <property type="project" value="UniProtKB-ARBA"/>
</dbReference>
<reference evidence="6 7" key="1">
    <citation type="journal article" date="2015" name="Genome Biol. Evol.">
        <title>Comparative Genomics of a Bacterivorous Green Alga Reveals Evolutionary Causalities and Consequences of Phago-Mixotrophic Mode of Nutrition.</title>
        <authorList>
            <person name="Burns J.A."/>
            <person name="Paasch A."/>
            <person name="Narechania A."/>
            <person name="Kim E."/>
        </authorList>
    </citation>
    <scope>NUCLEOTIDE SEQUENCE [LARGE SCALE GENOMIC DNA]</scope>
    <source>
        <strain evidence="6 7">PLY_AMNH</strain>
    </source>
</reference>
<comment type="caution">
    <text evidence="6">The sequence shown here is derived from an EMBL/GenBank/DDBJ whole genome shotgun (WGS) entry which is preliminary data.</text>
</comment>
<comment type="subcellular location">
    <subcellularLocation>
        <location evidence="1">Peroxisome membrane</location>
        <topology evidence="1">Multi-pass membrane protein</topology>
    </subcellularLocation>
</comment>
<sequence length="250" mass="27742">MSTIKKTDDFLKKREGIDKVLKLVRYTAKLTTYYQLRDGASSDLGISLKQLDSHLGVARKSLRIGKFIGNGLDVQKALQSENPGTVEFLKVVGGSAETIYYFLEQIMWLLKSGVLKDKELEKKLGRVETYFELTGYIAAIAIGMIQLKRLQEKETELLEDALHKKDDDFEKVAVRTTAKGEVVTRDHHECLQHIRMQRIPVILGLVQNFADASIAVGDLAGDGNVLAHPVTVSLCGLLSGCISAHGKWNT</sequence>
<gene>
    <name evidence="6" type="ORF">CYMTET_16006</name>
</gene>
<keyword evidence="5" id="KW-0576">Peroxisome</keyword>
<comment type="similarity">
    <text evidence="2">Belongs to the peroxin-11 family.</text>
</comment>
<dbReference type="GO" id="GO:0005778">
    <property type="term" value="C:peroxisomal membrane"/>
    <property type="evidence" value="ECO:0007669"/>
    <property type="project" value="UniProtKB-SubCell"/>
</dbReference>
<dbReference type="AlphaFoldDB" id="A0AAE0GDB4"/>
<evidence type="ECO:0000256" key="4">
    <source>
        <dbReference type="ARBA" id="ARBA00023136"/>
    </source>
</evidence>
<dbReference type="InterPro" id="IPR008733">
    <property type="entry name" value="PEX11"/>
</dbReference>
<evidence type="ECO:0000256" key="5">
    <source>
        <dbReference type="ARBA" id="ARBA00023140"/>
    </source>
</evidence>
<keyword evidence="4" id="KW-0472">Membrane</keyword>
<evidence type="ECO:0000313" key="6">
    <source>
        <dbReference type="EMBL" id="KAK3275892.1"/>
    </source>
</evidence>
<evidence type="ECO:0008006" key="8">
    <source>
        <dbReference type="Google" id="ProtNLM"/>
    </source>
</evidence>
<evidence type="ECO:0000256" key="2">
    <source>
        <dbReference type="ARBA" id="ARBA00008194"/>
    </source>
</evidence>
<protein>
    <recommendedName>
        <fullName evidence="8">Peroxisomal biogenesis factor 11</fullName>
    </recommendedName>
</protein>
<dbReference type="Proteomes" id="UP001190700">
    <property type="component" value="Unassembled WGS sequence"/>
</dbReference>
<dbReference type="Pfam" id="PF05648">
    <property type="entry name" value="PEX11"/>
    <property type="match status" value="1"/>
</dbReference>
<dbReference type="GO" id="GO:0016559">
    <property type="term" value="P:peroxisome fission"/>
    <property type="evidence" value="ECO:0007669"/>
    <property type="project" value="InterPro"/>
</dbReference>
<dbReference type="GO" id="GO:0044375">
    <property type="term" value="P:regulation of peroxisome size"/>
    <property type="evidence" value="ECO:0007669"/>
    <property type="project" value="UniProtKB-ARBA"/>
</dbReference>
<evidence type="ECO:0000256" key="1">
    <source>
        <dbReference type="ARBA" id="ARBA00004585"/>
    </source>
</evidence>
<dbReference type="PANTHER" id="PTHR12652">
    <property type="entry name" value="PEROXISOMAL BIOGENESIS FACTOR 11"/>
    <property type="match status" value="1"/>
</dbReference>